<keyword evidence="4" id="KW-0460">Magnesium</keyword>
<evidence type="ECO:0000256" key="4">
    <source>
        <dbReference type="ARBA" id="ARBA00022842"/>
    </source>
</evidence>
<evidence type="ECO:0000313" key="11">
    <source>
        <dbReference type="Proteomes" id="UP000838160"/>
    </source>
</evidence>
<evidence type="ECO:0000256" key="1">
    <source>
        <dbReference type="ARBA" id="ARBA00022598"/>
    </source>
</evidence>
<proteinExistence type="predicted"/>
<keyword evidence="11" id="KW-1185">Reference proteome</keyword>
<keyword evidence="3" id="KW-0547">Nucleotide-binding</keyword>
<accession>A0ABN8DMY9</accession>
<keyword evidence="1" id="KW-0436">Ligase</keyword>
<dbReference type="Pfam" id="PF01996">
    <property type="entry name" value="F420_ligase"/>
    <property type="match status" value="1"/>
</dbReference>
<dbReference type="Gene3D" id="3.30.1330.100">
    <property type="entry name" value="CofE-like"/>
    <property type="match status" value="1"/>
</dbReference>
<dbReference type="EMBL" id="CAKLCM010000003">
    <property type="protein sequence ID" value="CAH0529139.1"/>
    <property type="molecule type" value="Genomic_DNA"/>
</dbReference>
<dbReference type="Gene3D" id="3.90.1660.10">
    <property type="entry name" value="CofE-like domain"/>
    <property type="match status" value="1"/>
</dbReference>
<evidence type="ECO:0000256" key="2">
    <source>
        <dbReference type="ARBA" id="ARBA00022723"/>
    </source>
</evidence>
<keyword evidence="7" id="KW-0464">Manganese</keyword>
<evidence type="ECO:0000256" key="5">
    <source>
        <dbReference type="ARBA" id="ARBA00022958"/>
    </source>
</evidence>
<evidence type="ECO:0000259" key="9">
    <source>
        <dbReference type="Pfam" id="PF01996"/>
    </source>
</evidence>
<dbReference type="PANTHER" id="PTHR47917">
    <property type="match status" value="1"/>
</dbReference>
<sequence length="315" mass="34285">MSEVAVKPFTNKLSTLQQSTLEQPTLKQSTLRSSTLEASTVKQSTLQPSAVKQSEPQQVSDSMHMFTLQGLPDFYPGMDLGAHMIDTLNKQGVQLQQGDILVVAHKVVSKCEGAVVDIEQMTASQQAIELAQTVNKDPRKVQVILDQSTRIVRSIKRPEQQEGVLIAEHKLGFICANAAVDESNTDQQGQLITLPENPDRSAVALCQQLEAYFDCQLGVVVSDTFGRPWRLGQTNVAIGLAKVPAVQEMFGEGDAWGRTLKVTAPAFADELAAASGLLMGKSGKCPVIIFRGLNWQATASSAQQILRPIKEDLFR</sequence>
<keyword evidence="5" id="KW-0630">Potassium</keyword>
<evidence type="ECO:0000313" key="10">
    <source>
        <dbReference type="EMBL" id="CAH0529139.1"/>
    </source>
</evidence>
<dbReference type="Proteomes" id="UP000838160">
    <property type="component" value="Unassembled WGS sequence"/>
</dbReference>
<feature type="region of interest" description="Disordered" evidence="8">
    <location>
        <begin position="20"/>
        <end position="58"/>
    </location>
</feature>
<dbReference type="InterPro" id="IPR002847">
    <property type="entry name" value="F420-0_gamma-glut_ligase-dom"/>
</dbReference>
<name>A0ABN8DMY9_9VIBR</name>
<dbReference type="SUPFAM" id="SSF144010">
    <property type="entry name" value="CofE-like"/>
    <property type="match status" value="1"/>
</dbReference>
<dbReference type="RefSeq" id="WP_237485923.1">
    <property type="nucleotide sequence ID" value="NZ_CAKLCM010000003.1"/>
</dbReference>
<dbReference type="PANTHER" id="PTHR47917:SF1">
    <property type="entry name" value="COENZYME F420:L-GLUTAMATE LIGASE"/>
    <property type="match status" value="1"/>
</dbReference>
<protein>
    <submittedName>
        <fullName evidence="10">Bifunctional F420 biosynthesis protein FbiB</fullName>
    </submittedName>
</protein>
<feature type="domain" description="Coenzyme F420:L-glutamate ligase-like" evidence="9">
    <location>
        <begin position="71"/>
        <end position="292"/>
    </location>
</feature>
<dbReference type="NCBIfam" id="TIGR01916">
    <property type="entry name" value="F420_cofE"/>
    <property type="match status" value="1"/>
</dbReference>
<dbReference type="InterPro" id="IPR008225">
    <property type="entry name" value="F420-0_g-glutamyl_ligase"/>
</dbReference>
<gene>
    <name evidence="10" type="primary">fbiB</name>
    <name evidence="10" type="ORF">VHP8226_03070</name>
</gene>
<evidence type="ECO:0000256" key="8">
    <source>
        <dbReference type="SAM" id="MobiDB-lite"/>
    </source>
</evidence>
<keyword evidence="6" id="KW-0342">GTP-binding</keyword>
<evidence type="ECO:0000256" key="6">
    <source>
        <dbReference type="ARBA" id="ARBA00023134"/>
    </source>
</evidence>
<comment type="caution">
    <text evidence="10">The sequence shown here is derived from an EMBL/GenBank/DDBJ whole genome shotgun (WGS) entry which is preliminary data.</text>
</comment>
<keyword evidence="2" id="KW-0479">Metal-binding</keyword>
<evidence type="ECO:0000256" key="3">
    <source>
        <dbReference type="ARBA" id="ARBA00022741"/>
    </source>
</evidence>
<evidence type="ECO:0000256" key="7">
    <source>
        <dbReference type="ARBA" id="ARBA00023211"/>
    </source>
</evidence>
<reference evidence="10" key="1">
    <citation type="submission" date="2021-12" db="EMBL/GenBank/DDBJ databases">
        <authorList>
            <person name="Rodrigo-Torres L."/>
            <person name="Arahal R. D."/>
            <person name="Lucena T."/>
        </authorList>
    </citation>
    <scope>NUCLEOTIDE SEQUENCE</scope>
    <source>
        <strain evidence="10">CECT 8226</strain>
    </source>
</reference>
<organism evidence="10 11">
    <name type="scientific">Vibrio hippocampi</name>
    <dbReference type="NCBI Taxonomy" id="654686"/>
    <lineage>
        <taxon>Bacteria</taxon>
        <taxon>Pseudomonadati</taxon>
        <taxon>Pseudomonadota</taxon>
        <taxon>Gammaproteobacteria</taxon>
        <taxon>Vibrionales</taxon>
        <taxon>Vibrionaceae</taxon>
        <taxon>Vibrio</taxon>
    </lineage>
</organism>